<protein>
    <recommendedName>
        <fullName evidence="3">Addiction module protein</fullName>
    </recommendedName>
</protein>
<dbReference type="RefSeq" id="WP_137342884.1">
    <property type="nucleotide sequence ID" value="NZ_SZVO01000014.1"/>
</dbReference>
<dbReference type="Proteomes" id="UP000304900">
    <property type="component" value="Unassembled WGS sequence"/>
</dbReference>
<accession>A0A4U6CY86</accession>
<dbReference type="EMBL" id="SZVO01000014">
    <property type="protein sequence ID" value="TKT88701.1"/>
    <property type="molecule type" value="Genomic_DNA"/>
</dbReference>
<evidence type="ECO:0008006" key="3">
    <source>
        <dbReference type="Google" id="ProtNLM"/>
    </source>
</evidence>
<dbReference type="AlphaFoldDB" id="A0A4U6CY86"/>
<reference evidence="1 2" key="1">
    <citation type="submission" date="2019-05" db="EMBL/GenBank/DDBJ databases">
        <title>Dyadobacter AR-3-8 sp. nov., isolated from arctic soil.</title>
        <authorList>
            <person name="Chaudhary D.K."/>
        </authorList>
    </citation>
    <scope>NUCLEOTIDE SEQUENCE [LARGE SCALE GENOMIC DNA]</scope>
    <source>
        <strain evidence="1 2">AR-3-8</strain>
    </source>
</reference>
<name>A0A4U6CY86_9BACT</name>
<organism evidence="1 2">
    <name type="scientific">Dyadobacter frigoris</name>
    <dbReference type="NCBI Taxonomy" id="2576211"/>
    <lineage>
        <taxon>Bacteria</taxon>
        <taxon>Pseudomonadati</taxon>
        <taxon>Bacteroidota</taxon>
        <taxon>Cytophagia</taxon>
        <taxon>Cytophagales</taxon>
        <taxon>Spirosomataceae</taxon>
        <taxon>Dyadobacter</taxon>
    </lineage>
</organism>
<evidence type="ECO:0000313" key="2">
    <source>
        <dbReference type="Proteomes" id="UP000304900"/>
    </source>
</evidence>
<evidence type="ECO:0000313" key="1">
    <source>
        <dbReference type="EMBL" id="TKT88701.1"/>
    </source>
</evidence>
<dbReference type="OrthoDB" id="798979at2"/>
<gene>
    <name evidence="1" type="ORF">FDK13_25685</name>
</gene>
<comment type="caution">
    <text evidence="1">The sequence shown here is derived from an EMBL/GenBank/DDBJ whole genome shotgun (WGS) entry which is preliminary data.</text>
</comment>
<sequence>MNVQFLSNEKGEKTAAVIPIEYWNKIKQQLEIEVPDFWGDLPEHVKDGIQRSQKQFLAGETKSNDEVMEKYKKYL</sequence>
<proteinExistence type="predicted"/>
<keyword evidence="2" id="KW-1185">Reference proteome</keyword>